<proteinExistence type="predicted"/>
<name>A0A0F9SJL0_9ZZZZ</name>
<protein>
    <submittedName>
        <fullName evidence="1">Uncharacterized protein</fullName>
    </submittedName>
</protein>
<sequence>MALSDSDARRLSELEREVTRIKTLFPKNARVDLEDGHVHPSTASSTDFAGLEDNAGAVVLPDTDDRIRVTDDSKVNADKLGNTLALSIAESQIAHASLSGGTTSGAHHDKYTDSEARAAVPYLAPITFGWAPQDPQVFAP</sequence>
<gene>
    <name evidence="1" type="ORF">LCGC14_0511230</name>
</gene>
<dbReference type="AlphaFoldDB" id="A0A0F9SJL0"/>
<dbReference type="EMBL" id="LAZR01000622">
    <property type="protein sequence ID" value="KKN62507.1"/>
    <property type="molecule type" value="Genomic_DNA"/>
</dbReference>
<evidence type="ECO:0000313" key="1">
    <source>
        <dbReference type="EMBL" id="KKN62507.1"/>
    </source>
</evidence>
<reference evidence="1" key="1">
    <citation type="journal article" date="2015" name="Nature">
        <title>Complex archaea that bridge the gap between prokaryotes and eukaryotes.</title>
        <authorList>
            <person name="Spang A."/>
            <person name="Saw J.H."/>
            <person name="Jorgensen S.L."/>
            <person name="Zaremba-Niedzwiedzka K."/>
            <person name="Martijn J."/>
            <person name="Lind A.E."/>
            <person name="van Eijk R."/>
            <person name="Schleper C."/>
            <person name="Guy L."/>
            <person name="Ettema T.J."/>
        </authorList>
    </citation>
    <scope>NUCLEOTIDE SEQUENCE</scope>
</reference>
<organism evidence="1">
    <name type="scientific">marine sediment metagenome</name>
    <dbReference type="NCBI Taxonomy" id="412755"/>
    <lineage>
        <taxon>unclassified sequences</taxon>
        <taxon>metagenomes</taxon>
        <taxon>ecological metagenomes</taxon>
    </lineage>
</organism>
<comment type="caution">
    <text evidence="1">The sequence shown here is derived from an EMBL/GenBank/DDBJ whole genome shotgun (WGS) entry which is preliminary data.</text>
</comment>
<accession>A0A0F9SJL0</accession>